<dbReference type="SMART" id="SM00043">
    <property type="entry name" value="CY"/>
    <property type="match status" value="1"/>
</dbReference>
<dbReference type="InterPro" id="IPR000010">
    <property type="entry name" value="Cystatin_dom"/>
</dbReference>
<protein>
    <recommendedName>
        <fullName evidence="4">Cystatin domain-containing protein</fullName>
    </recommendedName>
</protein>
<keyword evidence="3" id="KW-1133">Transmembrane helix</keyword>
<name>A0A9D3UQH4_9ROSI</name>
<dbReference type="CDD" id="cd00042">
    <property type="entry name" value="CY"/>
    <property type="match status" value="1"/>
</dbReference>
<evidence type="ECO:0000256" key="1">
    <source>
        <dbReference type="ARBA" id="ARBA00022690"/>
    </source>
</evidence>
<evidence type="ECO:0000256" key="3">
    <source>
        <dbReference type="SAM" id="Phobius"/>
    </source>
</evidence>
<evidence type="ECO:0000313" key="5">
    <source>
        <dbReference type="EMBL" id="KAH1055593.1"/>
    </source>
</evidence>
<evidence type="ECO:0000256" key="2">
    <source>
        <dbReference type="ARBA" id="ARBA00022704"/>
    </source>
</evidence>
<dbReference type="PANTHER" id="PTHR47364:SF2">
    <property type="entry name" value="CYSTEINE PROTEINASE INHIBITOR 5"/>
    <property type="match status" value="1"/>
</dbReference>
<dbReference type="Gene3D" id="3.10.450.10">
    <property type="match status" value="1"/>
</dbReference>
<dbReference type="EMBL" id="JAIQCV010000010">
    <property type="protein sequence ID" value="KAH1055593.1"/>
    <property type="molecule type" value="Genomic_DNA"/>
</dbReference>
<keyword evidence="6" id="KW-1185">Reference proteome</keyword>
<keyword evidence="2" id="KW-0789">Thiol protease inhibitor</keyword>
<dbReference type="InterPro" id="IPR046350">
    <property type="entry name" value="Cystatin_sf"/>
</dbReference>
<dbReference type="SUPFAM" id="SSF54403">
    <property type="entry name" value="Cystatin/monellin"/>
    <property type="match status" value="1"/>
</dbReference>
<accession>A0A9D3UQH4</accession>
<dbReference type="PANTHER" id="PTHR47364">
    <property type="entry name" value="CYSTEINE PROTEINASE INHIBITOR 5"/>
    <property type="match status" value="1"/>
</dbReference>
<organism evidence="5 6">
    <name type="scientific">Gossypium stocksii</name>
    <dbReference type="NCBI Taxonomy" id="47602"/>
    <lineage>
        <taxon>Eukaryota</taxon>
        <taxon>Viridiplantae</taxon>
        <taxon>Streptophyta</taxon>
        <taxon>Embryophyta</taxon>
        <taxon>Tracheophyta</taxon>
        <taxon>Spermatophyta</taxon>
        <taxon>Magnoliopsida</taxon>
        <taxon>eudicotyledons</taxon>
        <taxon>Gunneridae</taxon>
        <taxon>Pentapetalae</taxon>
        <taxon>rosids</taxon>
        <taxon>malvids</taxon>
        <taxon>Malvales</taxon>
        <taxon>Malvaceae</taxon>
        <taxon>Malvoideae</taxon>
        <taxon>Gossypium</taxon>
    </lineage>
</organism>
<keyword evidence="3" id="KW-0812">Transmembrane</keyword>
<keyword evidence="1" id="KW-0646">Protease inhibitor</keyword>
<dbReference type="GO" id="GO:0004869">
    <property type="term" value="F:cysteine-type endopeptidase inhibitor activity"/>
    <property type="evidence" value="ECO:0007669"/>
    <property type="project" value="UniProtKB-KW"/>
</dbReference>
<feature type="transmembrane region" description="Helical" evidence="3">
    <location>
        <begin position="92"/>
        <end position="108"/>
    </location>
</feature>
<comment type="caution">
    <text evidence="5">The sequence shown here is derived from an EMBL/GenBank/DDBJ whole genome shotgun (WGS) entry which is preliminary data.</text>
</comment>
<dbReference type="InterPro" id="IPR018073">
    <property type="entry name" value="Prot_inh_cystat_CS"/>
</dbReference>
<reference evidence="5 6" key="1">
    <citation type="journal article" date="2021" name="Plant Biotechnol. J.">
        <title>Multi-omics assisted identification of the key and species-specific regulatory components of drought-tolerant mechanisms in Gossypium stocksii.</title>
        <authorList>
            <person name="Yu D."/>
            <person name="Ke L."/>
            <person name="Zhang D."/>
            <person name="Wu Y."/>
            <person name="Sun Y."/>
            <person name="Mei J."/>
            <person name="Sun J."/>
            <person name="Sun Y."/>
        </authorList>
    </citation>
    <scope>NUCLEOTIDE SEQUENCE [LARGE SCALE GENOMIC DNA]</scope>
    <source>
        <strain evidence="6">cv. E1</strain>
        <tissue evidence="5">Leaf</tissue>
    </source>
</reference>
<keyword evidence="3" id="KW-0472">Membrane</keyword>
<dbReference type="Pfam" id="PF16845">
    <property type="entry name" value="SQAPI"/>
    <property type="match status" value="1"/>
</dbReference>
<gene>
    <name evidence="5" type="ORF">J1N35_033658</name>
</gene>
<evidence type="ECO:0000259" key="4">
    <source>
        <dbReference type="SMART" id="SM00043"/>
    </source>
</evidence>
<dbReference type="AlphaFoldDB" id="A0A9D3UQH4"/>
<sequence>MQLAPNKTLHIQSISSVPDTQNVAVSKNQNLFCYLPLYQSSLHAAFNPGFFAFSSPTHNKPSQAHLRPEATAQQERQIDLRQKNSLKMQQKSGFLILLLSLIFLPLIFSDARKGAPLGGWSPIKDTKDPHVMKIAEFAVEEYNKQSNGSLKLDKVVKGETQVVSGTNYRLILQAKDGTVDNTYKAVVWEKLWLNFRNLTSFNLVKG</sequence>
<feature type="domain" description="Cystatin" evidence="4">
    <location>
        <begin position="115"/>
        <end position="204"/>
    </location>
</feature>
<dbReference type="Proteomes" id="UP000828251">
    <property type="component" value="Unassembled WGS sequence"/>
</dbReference>
<dbReference type="PROSITE" id="PS00287">
    <property type="entry name" value="CYSTATIN"/>
    <property type="match status" value="1"/>
</dbReference>
<evidence type="ECO:0000313" key="6">
    <source>
        <dbReference type="Proteomes" id="UP000828251"/>
    </source>
</evidence>
<dbReference type="OrthoDB" id="2016588at2759"/>
<proteinExistence type="predicted"/>